<evidence type="ECO:0000256" key="3">
    <source>
        <dbReference type="ARBA" id="ARBA00022630"/>
    </source>
</evidence>
<dbReference type="PRINTS" id="PR00368">
    <property type="entry name" value="FADPNR"/>
</dbReference>
<evidence type="ECO:0000256" key="1">
    <source>
        <dbReference type="ARBA" id="ARBA00001974"/>
    </source>
</evidence>
<dbReference type="Pfam" id="PF02852">
    <property type="entry name" value="Pyr_redox_dim"/>
    <property type="match status" value="1"/>
</dbReference>
<keyword evidence="7" id="KW-1015">Disulfide bond</keyword>
<proteinExistence type="inferred from homology"/>
<dbReference type="Proteomes" id="UP001595526">
    <property type="component" value="Unassembled WGS sequence"/>
</dbReference>
<evidence type="ECO:0000259" key="10">
    <source>
        <dbReference type="Pfam" id="PF02852"/>
    </source>
</evidence>
<dbReference type="InterPro" id="IPR004099">
    <property type="entry name" value="Pyr_nucl-diS_OxRdtase_dimer"/>
</dbReference>
<keyword evidence="3 9" id="KW-0285">Flavoprotein</keyword>
<organism evidence="12 13">
    <name type="scientific">Parapedobacter deserti</name>
    <dbReference type="NCBI Taxonomy" id="1912957"/>
    <lineage>
        <taxon>Bacteria</taxon>
        <taxon>Pseudomonadati</taxon>
        <taxon>Bacteroidota</taxon>
        <taxon>Sphingobacteriia</taxon>
        <taxon>Sphingobacteriales</taxon>
        <taxon>Sphingobacteriaceae</taxon>
        <taxon>Parapedobacter</taxon>
    </lineage>
</organism>
<dbReference type="RefSeq" id="WP_379024421.1">
    <property type="nucleotide sequence ID" value="NZ_JBHRTA010000038.1"/>
</dbReference>
<keyword evidence="6 9" id="KW-0560">Oxidoreductase</keyword>
<evidence type="ECO:0000256" key="9">
    <source>
        <dbReference type="RuleBase" id="RU003691"/>
    </source>
</evidence>
<evidence type="ECO:0000259" key="11">
    <source>
        <dbReference type="Pfam" id="PF07992"/>
    </source>
</evidence>
<reference evidence="13" key="1">
    <citation type="journal article" date="2019" name="Int. J. Syst. Evol. Microbiol.">
        <title>The Global Catalogue of Microorganisms (GCM) 10K type strain sequencing project: providing services to taxonomists for standard genome sequencing and annotation.</title>
        <authorList>
            <consortium name="The Broad Institute Genomics Platform"/>
            <consortium name="The Broad Institute Genome Sequencing Center for Infectious Disease"/>
            <person name="Wu L."/>
            <person name="Ma J."/>
        </authorList>
    </citation>
    <scope>NUCLEOTIDE SEQUENCE [LARGE SCALE GENOMIC DNA]</scope>
    <source>
        <strain evidence="13">KCTC 52416</strain>
    </source>
</reference>
<evidence type="ECO:0000256" key="2">
    <source>
        <dbReference type="ARBA" id="ARBA00007532"/>
    </source>
</evidence>
<dbReference type="PROSITE" id="PS00076">
    <property type="entry name" value="PYRIDINE_REDOX_1"/>
    <property type="match status" value="1"/>
</dbReference>
<evidence type="ECO:0000256" key="4">
    <source>
        <dbReference type="ARBA" id="ARBA00022827"/>
    </source>
</evidence>
<dbReference type="SUPFAM" id="SSF55424">
    <property type="entry name" value="FAD/NAD-linked reductases, dimerisation (C-terminal) domain"/>
    <property type="match status" value="1"/>
</dbReference>
<evidence type="ECO:0000313" key="12">
    <source>
        <dbReference type="EMBL" id="MFC3199114.1"/>
    </source>
</evidence>
<keyword evidence="13" id="KW-1185">Reference proteome</keyword>
<gene>
    <name evidence="12" type="ORF">ACFOET_15925</name>
</gene>
<accession>A0ABV7JM01</accession>
<keyword evidence="8 9" id="KW-0676">Redox-active center</keyword>
<dbReference type="EC" id="1.-.-.-" evidence="12"/>
<dbReference type="SUPFAM" id="SSF51905">
    <property type="entry name" value="FAD/NAD(P)-binding domain"/>
    <property type="match status" value="1"/>
</dbReference>
<evidence type="ECO:0000313" key="13">
    <source>
        <dbReference type="Proteomes" id="UP001595526"/>
    </source>
</evidence>
<dbReference type="Gene3D" id="3.30.390.30">
    <property type="match status" value="1"/>
</dbReference>
<dbReference type="Gene3D" id="3.50.50.60">
    <property type="entry name" value="FAD/NAD(P)-binding domain"/>
    <property type="match status" value="2"/>
</dbReference>
<evidence type="ECO:0000256" key="8">
    <source>
        <dbReference type="ARBA" id="ARBA00023284"/>
    </source>
</evidence>
<dbReference type="InterPro" id="IPR016156">
    <property type="entry name" value="FAD/NAD-linked_Rdtase_dimer_sf"/>
</dbReference>
<sequence length="500" mass="55528">MFILLEYRQGNRVRPAYRNSYHMDQYQYDIIVIGCGSGGLSIGLSMGTMGFRVLMVSRSDRDIGGECLNDGCVPSKSLIYAAKSAHHAKQAQQFGLSLTGSIDIEKVTAYITNRQEKIRTHENAAWLREQGIDVALGEGFFVGKREIEVNGTRYTAKKIVIATGSSPTKLRVPGVENVTYYDNENFFELATLPKRLLVVGAGPIGMEISQAMCRLGSDVTLVSHGKRALPHDDEKVTAVLVKRLEKEGITFHFGAEVSHFISPNEAVVVRSSGNAQHVHFDAVLVAVGREIRLESLRLKNAGIAVTDNKIKTDAYLRTTNKHVFVCGDVAGSLQFSHAAEFHARILLNNFFSPFRKKLRNDHFSWVTFTDPEVATFGLNEEALNARNISYTKLDHRFKDDDRAVTDDYQYGRLILYLSSKNLVGKQRILGGTMVAPNAGELVQELILANSQGLSINAIFNKIYPYPTASRINQAAIIKWKSEGLGPLAKRLLHIAYKVFS</sequence>
<comment type="caution">
    <text evidence="12">The sequence shown here is derived from an EMBL/GenBank/DDBJ whole genome shotgun (WGS) entry which is preliminary data.</text>
</comment>
<dbReference type="EMBL" id="JBHRTA010000038">
    <property type="protein sequence ID" value="MFC3199114.1"/>
    <property type="molecule type" value="Genomic_DNA"/>
</dbReference>
<dbReference type="PRINTS" id="PR00411">
    <property type="entry name" value="PNDRDTASEI"/>
</dbReference>
<name>A0ABV7JM01_9SPHI</name>
<keyword evidence="4 9" id="KW-0274">FAD</keyword>
<evidence type="ECO:0000256" key="5">
    <source>
        <dbReference type="ARBA" id="ARBA00022857"/>
    </source>
</evidence>
<dbReference type="PANTHER" id="PTHR43014">
    <property type="entry name" value="MERCURIC REDUCTASE"/>
    <property type="match status" value="1"/>
</dbReference>
<evidence type="ECO:0000256" key="7">
    <source>
        <dbReference type="ARBA" id="ARBA00023157"/>
    </source>
</evidence>
<keyword evidence="5" id="KW-0521">NADP</keyword>
<comment type="cofactor">
    <cofactor evidence="1">
        <name>FAD</name>
        <dbReference type="ChEBI" id="CHEBI:57692"/>
    </cofactor>
</comment>
<comment type="similarity">
    <text evidence="2 9">Belongs to the class-I pyridine nucleotide-disulfide oxidoreductase family.</text>
</comment>
<dbReference type="InterPro" id="IPR036188">
    <property type="entry name" value="FAD/NAD-bd_sf"/>
</dbReference>
<evidence type="ECO:0000256" key="6">
    <source>
        <dbReference type="ARBA" id="ARBA00023002"/>
    </source>
</evidence>
<dbReference type="InterPro" id="IPR012999">
    <property type="entry name" value="Pyr_OxRdtase_I_AS"/>
</dbReference>
<feature type="domain" description="Pyridine nucleotide-disulphide oxidoreductase dimerisation" evidence="10">
    <location>
        <begin position="365"/>
        <end position="470"/>
    </location>
</feature>
<dbReference type="PANTHER" id="PTHR43014:SF2">
    <property type="entry name" value="MERCURIC REDUCTASE"/>
    <property type="match status" value="1"/>
</dbReference>
<dbReference type="InterPro" id="IPR001100">
    <property type="entry name" value="Pyr_nuc-diS_OxRdtase"/>
</dbReference>
<dbReference type="PIRSF" id="PIRSF000350">
    <property type="entry name" value="Mercury_reductase_MerA"/>
    <property type="match status" value="1"/>
</dbReference>
<protein>
    <submittedName>
        <fullName evidence="12">Dihydrolipoyl dehydrogenase family protein</fullName>
        <ecNumber evidence="12">1.-.-.-</ecNumber>
    </submittedName>
</protein>
<dbReference type="InterPro" id="IPR023753">
    <property type="entry name" value="FAD/NAD-binding_dom"/>
</dbReference>
<feature type="domain" description="FAD/NAD(P)-binding" evidence="11">
    <location>
        <begin position="28"/>
        <end position="342"/>
    </location>
</feature>
<dbReference type="GO" id="GO:0016491">
    <property type="term" value="F:oxidoreductase activity"/>
    <property type="evidence" value="ECO:0007669"/>
    <property type="project" value="UniProtKB-KW"/>
</dbReference>
<dbReference type="Pfam" id="PF07992">
    <property type="entry name" value="Pyr_redox_2"/>
    <property type="match status" value="1"/>
</dbReference>